<evidence type="ECO:0000256" key="5">
    <source>
        <dbReference type="ARBA" id="ARBA00023136"/>
    </source>
</evidence>
<gene>
    <name evidence="8" type="ORF">KQR59_00600</name>
</gene>
<dbReference type="GO" id="GO:0015833">
    <property type="term" value="P:peptide transport"/>
    <property type="evidence" value="ECO:0007669"/>
    <property type="project" value="UniProtKB-KW"/>
</dbReference>
<feature type="transmembrane region" description="Helical" evidence="6">
    <location>
        <begin position="350"/>
        <end position="369"/>
    </location>
</feature>
<keyword evidence="4 6" id="KW-1133">Transmembrane helix</keyword>
<evidence type="ECO:0000313" key="8">
    <source>
        <dbReference type="EMBL" id="QWU99416.1"/>
    </source>
</evidence>
<feature type="transmembrane region" description="Helical" evidence="6">
    <location>
        <begin position="146"/>
        <end position="168"/>
    </location>
</feature>
<dbReference type="InterPro" id="IPR005279">
    <property type="entry name" value="Dipep/tripep_permease"/>
</dbReference>
<organism evidence="8 9">
    <name type="scientific">Francisella salimarina</name>
    <dbReference type="NCBI Taxonomy" id="2599927"/>
    <lineage>
        <taxon>Bacteria</taxon>
        <taxon>Pseudomonadati</taxon>
        <taxon>Pseudomonadota</taxon>
        <taxon>Gammaproteobacteria</taxon>
        <taxon>Thiotrichales</taxon>
        <taxon>Francisellaceae</taxon>
        <taxon>Francisella</taxon>
    </lineage>
</organism>
<dbReference type="KEGG" id="fsr:KQR59_00600"/>
<evidence type="ECO:0000256" key="6">
    <source>
        <dbReference type="SAM" id="Phobius"/>
    </source>
</evidence>
<evidence type="ECO:0000256" key="3">
    <source>
        <dbReference type="ARBA" id="ARBA00022856"/>
    </source>
</evidence>
<dbReference type="GO" id="GO:1904680">
    <property type="term" value="F:peptide transmembrane transporter activity"/>
    <property type="evidence" value="ECO:0007669"/>
    <property type="project" value="InterPro"/>
</dbReference>
<feature type="transmembrane region" description="Helical" evidence="6">
    <location>
        <begin position="53"/>
        <end position="74"/>
    </location>
</feature>
<dbReference type="InterPro" id="IPR000109">
    <property type="entry name" value="POT_fam"/>
</dbReference>
<dbReference type="AlphaFoldDB" id="A0AAJ4TL41"/>
<evidence type="ECO:0000313" key="9">
    <source>
        <dbReference type="Proteomes" id="UP000683421"/>
    </source>
</evidence>
<dbReference type="PANTHER" id="PTHR11654">
    <property type="entry name" value="OLIGOPEPTIDE TRANSPORTER-RELATED"/>
    <property type="match status" value="1"/>
</dbReference>
<feature type="transmembrane region" description="Helical" evidence="6">
    <location>
        <begin position="16"/>
        <end position="41"/>
    </location>
</feature>
<feature type="transmembrane region" description="Helical" evidence="6">
    <location>
        <begin position="106"/>
        <end position="134"/>
    </location>
</feature>
<dbReference type="Pfam" id="PF00854">
    <property type="entry name" value="PTR2"/>
    <property type="match status" value="1"/>
</dbReference>
<name>A0AAJ4TL41_9GAMM</name>
<proteinExistence type="predicted"/>
<keyword evidence="5 6" id="KW-0472">Membrane</keyword>
<dbReference type="EMBL" id="CP076680">
    <property type="protein sequence ID" value="QWU99416.1"/>
    <property type="molecule type" value="Genomic_DNA"/>
</dbReference>
<accession>A0AAJ4TL41</accession>
<feature type="transmembrane region" description="Helical" evidence="6">
    <location>
        <begin position="381"/>
        <end position="404"/>
    </location>
</feature>
<evidence type="ECO:0000256" key="4">
    <source>
        <dbReference type="ARBA" id="ARBA00022989"/>
    </source>
</evidence>
<protein>
    <submittedName>
        <fullName evidence="8">Peptide MFS transporter</fullName>
    </submittedName>
</protein>
<feature type="transmembrane region" description="Helical" evidence="6">
    <location>
        <begin position="309"/>
        <end position="329"/>
    </location>
</feature>
<feature type="transmembrane region" description="Helical" evidence="6">
    <location>
        <begin position="81"/>
        <end position="100"/>
    </location>
</feature>
<dbReference type="PROSITE" id="PS50850">
    <property type="entry name" value="MFS"/>
    <property type="match status" value="1"/>
</dbReference>
<keyword evidence="9" id="KW-1185">Reference proteome</keyword>
<feature type="transmembrane region" description="Helical" evidence="6">
    <location>
        <begin position="269"/>
        <end position="289"/>
    </location>
</feature>
<comment type="subcellular location">
    <subcellularLocation>
        <location evidence="1">Membrane</location>
        <topology evidence="1">Multi-pass membrane protein</topology>
    </subcellularLocation>
</comment>
<evidence type="ECO:0000256" key="1">
    <source>
        <dbReference type="ARBA" id="ARBA00004141"/>
    </source>
</evidence>
<reference evidence="8 9" key="1">
    <citation type="submission" date="2021-06" db="EMBL/GenBank/DDBJ databases">
        <title>Ulceroglandular infection and bacteremia caused by Francisella salimarina in an immunocompromised patient, France.</title>
        <authorList>
            <person name="Hennebique A."/>
            <person name="Caspar Y."/>
            <person name="Maurin M."/>
            <person name="Boisset S."/>
            <person name="Pelloux I."/>
            <person name="Gallego-Hernanz M.P."/>
            <person name="Burucoa C."/>
            <person name="Cazenave-Roblot F."/>
            <person name="Plouzeau C."/>
            <person name="Rammaert B."/>
        </authorList>
    </citation>
    <scope>NUCLEOTIDE SEQUENCE [LARGE SCALE GENOMIC DNA]</scope>
    <source>
        <strain evidence="8 9">CHUGA-F75</strain>
    </source>
</reference>
<evidence type="ECO:0000259" key="7">
    <source>
        <dbReference type="PROSITE" id="PS50850"/>
    </source>
</evidence>
<sequence length="487" mass="54289">MKSLTIAKQSKYPQGMAYLFLTGLWERFSYYGITALLILYLLKFFDISDAKTYLIYGAYASMVYGTPIIGGIIADKYIGQYRSIIIGASLIALGHFVMIVPNSQHIYFFLGLSFVIVGTGLFKPSIGAITGALFTDTEYKRNEGFTLLYIGMNIGAITAPIICSYIAVTISWNLAFGIAGIGMLVGLFIFIKGSRYYRDVKENKNSLVERYKFTVTIAMGLCILTGFIFVLLAYPIWASRVLYLIGITTLLIILYFVRISEANDRSRIYITVTLTIFYMIFMVLLQQSGGMMNVFTERNVNRVIFGFDIPASAYQSIEPFFIILFGPLYTYLSRKYEANPYTYPTKFAKGLFIMGLSFFILVVAIPLTAENGVISSWWISLSYLFEALGELFIGPIGLAMVSVVSPKRMVGFFMGVWVLSSAFANFLAASFGILISGDGKSVALAPVETIHIYSKAFGYFTLLGCGAAIILFILSPFLNRRLRQLIV</sequence>
<keyword evidence="3" id="KW-0813">Transport</keyword>
<dbReference type="GO" id="GO:0016020">
    <property type="term" value="C:membrane"/>
    <property type="evidence" value="ECO:0007669"/>
    <property type="project" value="UniProtKB-SubCell"/>
</dbReference>
<dbReference type="Proteomes" id="UP000683421">
    <property type="component" value="Chromosome"/>
</dbReference>
<keyword evidence="2 6" id="KW-0812">Transmembrane</keyword>
<dbReference type="NCBIfam" id="TIGR00924">
    <property type="entry name" value="yjdL_sub1_fam"/>
    <property type="match status" value="1"/>
</dbReference>
<feature type="domain" description="Major facilitator superfamily (MFS) profile" evidence="7">
    <location>
        <begin position="15"/>
        <end position="483"/>
    </location>
</feature>
<dbReference type="RefSeq" id="WP_216692243.1">
    <property type="nucleotide sequence ID" value="NZ_CP076680.1"/>
</dbReference>
<dbReference type="CDD" id="cd17346">
    <property type="entry name" value="MFS_DtpA_like"/>
    <property type="match status" value="1"/>
</dbReference>
<keyword evidence="3" id="KW-0653">Protein transport</keyword>
<evidence type="ECO:0000256" key="2">
    <source>
        <dbReference type="ARBA" id="ARBA00022692"/>
    </source>
</evidence>
<keyword evidence="3" id="KW-0571">Peptide transport</keyword>
<feature type="transmembrane region" description="Helical" evidence="6">
    <location>
        <begin position="416"/>
        <end position="436"/>
    </location>
</feature>
<feature type="transmembrane region" description="Helical" evidence="6">
    <location>
        <begin position="211"/>
        <end position="234"/>
    </location>
</feature>
<dbReference type="InterPro" id="IPR020846">
    <property type="entry name" value="MFS_dom"/>
</dbReference>
<feature type="transmembrane region" description="Helical" evidence="6">
    <location>
        <begin position="240"/>
        <end position="257"/>
    </location>
</feature>
<feature type="transmembrane region" description="Helical" evidence="6">
    <location>
        <begin position="174"/>
        <end position="191"/>
    </location>
</feature>
<feature type="transmembrane region" description="Helical" evidence="6">
    <location>
        <begin position="456"/>
        <end position="478"/>
    </location>
</feature>